<organism evidence="2 3">
    <name type="scientific">Flavonifractor plautii</name>
    <name type="common">Fusobacterium plautii</name>
    <dbReference type="NCBI Taxonomy" id="292800"/>
    <lineage>
        <taxon>Bacteria</taxon>
        <taxon>Bacillati</taxon>
        <taxon>Bacillota</taxon>
        <taxon>Clostridia</taxon>
        <taxon>Eubacteriales</taxon>
        <taxon>Oscillospiraceae</taxon>
        <taxon>Flavonifractor</taxon>
    </lineage>
</organism>
<keyword evidence="1" id="KW-0175">Coiled coil</keyword>
<reference evidence="2 3" key="1">
    <citation type="journal article" date="2019" name="Nat. Med.">
        <title>A library of human gut bacterial isolates paired with longitudinal multiomics data enables mechanistic microbiome research.</title>
        <authorList>
            <person name="Poyet M."/>
            <person name="Groussin M."/>
            <person name="Gibbons S.M."/>
            <person name="Avila-Pacheco J."/>
            <person name="Jiang X."/>
            <person name="Kearney S.M."/>
            <person name="Perrotta A.R."/>
            <person name="Berdy B."/>
            <person name="Zhao S."/>
            <person name="Lieberman T.D."/>
            <person name="Swanson P.K."/>
            <person name="Smith M."/>
            <person name="Roesemann S."/>
            <person name="Alexander J.E."/>
            <person name="Rich S.A."/>
            <person name="Livny J."/>
            <person name="Vlamakis H."/>
            <person name="Clish C."/>
            <person name="Bullock K."/>
            <person name="Deik A."/>
            <person name="Scott J."/>
            <person name="Pierce K.A."/>
            <person name="Xavier R.J."/>
            <person name="Alm E.J."/>
        </authorList>
    </citation>
    <scope>NUCLEOTIDE SEQUENCE [LARGE SCALE GENOMIC DNA]</scope>
    <source>
        <strain evidence="2 3">BIOML-A2</strain>
    </source>
</reference>
<gene>
    <name evidence="2" type="ORF">GKE97_09245</name>
</gene>
<comment type="caution">
    <text evidence="2">The sequence shown here is derived from an EMBL/GenBank/DDBJ whole genome shotgun (WGS) entry which is preliminary data.</text>
</comment>
<accession>A0A6I2R2K7</accession>
<dbReference type="Proteomes" id="UP000434475">
    <property type="component" value="Unassembled WGS sequence"/>
</dbReference>
<feature type="coiled-coil region" evidence="1">
    <location>
        <begin position="96"/>
        <end position="159"/>
    </location>
</feature>
<dbReference type="AlphaFoldDB" id="A0A6I2R2K7"/>
<sequence>MSYYTINEEAARTANDLNSHYTYREGSATASYRRQVDEATELAERQKKRVDPMYHEKIDRLLDLYCRKLAENLNDKYAIAARCPSMLVSGRANFPVQKKKKQNAAEERRLEEWKHIQGLLDKIRSVGTGGISSDDPQAVEKLEAKLAALEKNQEMMKAANAAIRMKDPAKGDAKLAELGYTPEDIAKLRAPDFCGRIGYPAYALQNNNANIRRIRGRIAELKKRTENTPEGWEFDGGRVVVNTAENRLQIIFDGKPDADIRTELKGEGFRWAPSQGAWQRQLTDNAMRAARRLKCIAPQV</sequence>
<dbReference type="GeneID" id="78199666"/>
<protein>
    <submittedName>
        <fullName evidence="2">Uncharacterized protein</fullName>
    </submittedName>
</protein>
<evidence type="ECO:0000256" key="1">
    <source>
        <dbReference type="SAM" id="Coils"/>
    </source>
</evidence>
<dbReference type="RefSeq" id="WP_050624996.1">
    <property type="nucleotide sequence ID" value="NZ_CAXUMB010000006.1"/>
</dbReference>
<name>A0A6I2R2K7_FLAPL</name>
<evidence type="ECO:0000313" key="3">
    <source>
        <dbReference type="Proteomes" id="UP000434475"/>
    </source>
</evidence>
<evidence type="ECO:0000313" key="2">
    <source>
        <dbReference type="EMBL" id="MSB19703.1"/>
    </source>
</evidence>
<dbReference type="EMBL" id="WKPR01000007">
    <property type="protein sequence ID" value="MSB19703.1"/>
    <property type="molecule type" value="Genomic_DNA"/>
</dbReference>
<proteinExistence type="predicted"/>